<evidence type="ECO:0000313" key="3">
    <source>
        <dbReference type="Proteomes" id="UP001162483"/>
    </source>
</evidence>
<feature type="region of interest" description="Disordered" evidence="1">
    <location>
        <begin position="16"/>
        <end position="51"/>
    </location>
</feature>
<organism evidence="2 3">
    <name type="scientific">Staurois parvus</name>
    <dbReference type="NCBI Taxonomy" id="386267"/>
    <lineage>
        <taxon>Eukaryota</taxon>
        <taxon>Metazoa</taxon>
        <taxon>Chordata</taxon>
        <taxon>Craniata</taxon>
        <taxon>Vertebrata</taxon>
        <taxon>Euteleostomi</taxon>
        <taxon>Amphibia</taxon>
        <taxon>Batrachia</taxon>
        <taxon>Anura</taxon>
        <taxon>Neobatrachia</taxon>
        <taxon>Ranoidea</taxon>
        <taxon>Ranidae</taxon>
        <taxon>Staurois</taxon>
    </lineage>
</organism>
<feature type="compositionally biased region" description="Basic and acidic residues" evidence="1">
    <location>
        <begin position="18"/>
        <end position="36"/>
    </location>
</feature>
<keyword evidence="3" id="KW-1185">Reference proteome</keyword>
<evidence type="ECO:0000256" key="1">
    <source>
        <dbReference type="SAM" id="MobiDB-lite"/>
    </source>
</evidence>
<name>A0ABN9B099_9NEOB</name>
<protein>
    <submittedName>
        <fullName evidence="2">Uncharacterized protein</fullName>
    </submittedName>
</protein>
<accession>A0ABN9B099</accession>
<feature type="non-terminal residue" evidence="2">
    <location>
        <position position="78"/>
    </location>
</feature>
<proteinExistence type="predicted"/>
<evidence type="ECO:0000313" key="2">
    <source>
        <dbReference type="EMBL" id="CAI9540952.1"/>
    </source>
</evidence>
<gene>
    <name evidence="2" type="ORF">SPARVUS_LOCUS1821838</name>
</gene>
<dbReference type="Proteomes" id="UP001162483">
    <property type="component" value="Unassembled WGS sequence"/>
</dbReference>
<dbReference type="EMBL" id="CATNWA010001706">
    <property type="protein sequence ID" value="CAI9540952.1"/>
    <property type="molecule type" value="Genomic_DNA"/>
</dbReference>
<reference evidence="2" key="1">
    <citation type="submission" date="2023-05" db="EMBL/GenBank/DDBJ databases">
        <authorList>
            <person name="Stuckert A."/>
        </authorList>
    </citation>
    <scope>NUCLEOTIDE SEQUENCE</scope>
</reference>
<sequence length="78" mass="8513">MSLFVIFKFPAVPSPVRPDARRGRNPEDRCRGHCRGDIAGAQDKVSEEQTPEQHRMVSLSVARGLPLLLHSGIPPGGL</sequence>
<comment type="caution">
    <text evidence="2">The sequence shown here is derived from an EMBL/GenBank/DDBJ whole genome shotgun (WGS) entry which is preliminary data.</text>
</comment>